<protein>
    <submittedName>
        <fullName evidence="1">Uncharacterized protein</fullName>
    </submittedName>
</protein>
<dbReference type="RefSeq" id="WP_187127733.1">
    <property type="nucleotide sequence ID" value="NZ_CABKVV010000014.1"/>
</dbReference>
<keyword evidence="2" id="KW-1185">Reference proteome</keyword>
<organism evidence="1 2">
    <name type="scientific">Neglectibacter timonensis</name>
    <dbReference type="NCBI Taxonomy" id="1776382"/>
    <lineage>
        <taxon>Bacteria</taxon>
        <taxon>Bacillati</taxon>
        <taxon>Bacillota</taxon>
        <taxon>Clostridia</taxon>
        <taxon>Eubacteriales</taxon>
        <taxon>Oscillospiraceae</taxon>
        <taxon>Neglectibacter</taxon>
    </lineage>
</organism>
<comment type="caution">
    <text evidence="1">The sequence shown here is derived from an EMBL/GenBank/DDBJ whole genome shotgun (WGS) entry which is preliminary data.</text>
</comment>
<proteinExistence type="predicted"/>
<dbReference type="GeneID" id="90534071"/>
<evidence type="ECO:0000313" key="1">
    <source>
        <dbReference type="EMBL" id="MCQ4841227.1"/>
    </source>
</evidence>
<accession>A0ABT1S2R1</accession>
<dbReference type="Proteomes" id="UP001524473">
    <property type="component" value="Unassembled WGS sequence"/>
</dbReference>
<dbReference type="EMBL" id="JANFZH010000041">
    <property type="protein sequence ID" value="MCQ4841227.1"/>
    <property type="molecule type" value="Genomic_DNA"/>
</dbReference>
<gene>
    <name evidence="1" type="ORF">NE695_15035</name>
</gene>
<sequence>MFDVGELPEKYAGWEIVAHEEGTFRDTILGISIMSTPLNALWPENLEYSMA</sequence>
<name>A0ABT1S2R1_9FIRM</name>
<evidence type="ECO:0000313" key="2">
    <source>
        <dbReference type="Proteomes" id="UP001524473"/>
    </source>
</evidence>
<reference evidence="1 2" key="1">
    <citation type="submission" date="2022-06" db="EMBL/GenBank/DDBJ databases">
        <title>Isolation of gut microbiota from human fecal samples.</title>
        <authorList>
            <person name="Pamer E.G."/>
            <person name="Barat B."/>
            <person name="Waligurski E."/>
            <person name="Medina S."/>
            <person name="Paddock L."/>
            <person name="Mostad J."/>
        </authorList>
    </citation>
    <scope>NUCLEOTIDE SEQUENCE [LARGE SCALE GENOMIC DNA]</scope>
    <source>
        <strain evidence="1 2">DFI.9.73</strain>
    </source>
</reference>